<organism evidence="2 5">
    <name type="scientific">Phytophthora fragariae</name>
    <dbReference type="NCBI Taxonomy" id="53985"/>
    <lineage>
        <taxon>Eukaryota</taxon>
        <taxon>Sar</taxon>
        <taxon>Stramenopiles</taxon>
        <taxon>Oomycota</taxon>
        <taxon>Peronosporomycetes</taxon>
        <taxon>Peronosporales</taxon>
        <taxon>Peronosporaceae</taxon>
        <taxon>Phytophthora</taxon>
    </lineage>
</organism>
<dbReference type="Proteomes" id="UP000460718">
    <property type="component" value="Unassembled WGS sequence"/>
</dbReference>
<reference evidence="5 6" key="1">
    <citation type="submission" date="2018-09" db="EMBL/GenBank/DDBJ databases">
        <title>Genomic investigation of the strawberry pathogen Phytophthora fragariae indicates pathogenicity is determined by transcriptional variation in three key races.</title>
        <authorList>
            <person name="Adams T.M."/>
            <person name="Armitage A.D."/>
            <person name="Sobczyk M.K."/>
            <person name="Bates H.J."/>
            <person name="Dunwell J.M."/>
            <person name="Nellist C.F."/>
            <person name="Harrison R.J."/>
        </authorList>
    </citation>
    <scope>NUCLEOTIDE SEQUENCE [LARGE SCALE GENOMIC DNA]</scope>
    <source>
        <strain evidence="4 6">BC-23</strain>
        <strain evidence="3 7">ONT-3</strain>
        <strain evidence="2 5">SCRP245</strain>
    </source>
</reference>
<feature type="compositionally biased region" description="Polar residues" evidence="1">
    <location>
        <begin position="288"/>
        <end position="298"/>
    </location>
</feature>
<feature type="compositionally biased region" description="Basic and acidic residues" evidence="1">
    <location>
        <begin position="323"/>
        <end position="340"/>
    </location>
</feature>
<dbReference type="Proteomes" id="UP000476176">
    <property type="component" value="Unassembled WGS sequence"/>
</dbReference>
<feature type="region of interest" description="Disordered" evidence="1">
    <location>
        <begin position="284"/>
        <end position="378"/>
    </location>
</feature>
<name>A0A6A3JNY0_9STRA</name>
<evidence type="ECO:0000313" key="2">
    <source>
        <dbReference type="EMBL" id="KAE8996461.1"/>
    </source>
</evidence>
<evidence type="ECO:0000256" key="1">
    <source>
        <dbReference type="SAM" id="MobiDB-lite"/>
    </source>
</evidence>
<dbReference type="EMBL" id="QXFW01001105">
    <property type="protein sequence ID" value="KAE8996461.1"/>
    <property type="molecule type" value="Genomic_DNA"/>
</dbReference>
<gene>
    <name evidence="4" type="ORF">PF004_g15253</name>
    <name evidence="3" type="ORF">PF010_g15252</name>
    <name evidence="2" type="ORF">PF011_g15889</name>
</gene>
<sequence>MDVAGNGHCGWLAGYAALYNATTGLLQPVEEVVEATNMRKKDILNGMVATFVEEVRLHPENLDAELEQSGIRSLQAVPQEVRICALANHYAAQRAKSVKSAASTHFWVHPSHTKGMAIHARETIYVLDVDAVGNARMQAYAYSSVALPEDDCFDTGTVCALKTERVVLLLQELIGAGILPPVLVLRWQVTGNHFQAVVYDDERYEGYLRNLTELSKRRNDIVAKHGWAKMDFIQYNAVKTAKAVTKQLRLLRKASKASERFNEPNTLDGTPFTTTTDAELEMKRAPQMSDSEYESQCQGREGARQEGTNNTEPTGEVAVENKFANDTRVADKKTTEEKKVANGITRSSAEPTRGGTDLAMGDVENRGAASSSVTHHEV</sequence>
<dbReference type="Proteomes" id="UP000488956">
    <property type="component" value="Unassembled WGS sequence"/>
</dbReference>
<dbReference type="EMBL" id="QXFX01000983">
    <property type="protein sequence ID" value="KAE9099300.1"/>
    <property type="molecule type" value="Genomic_DNA"/>
</dbReference>
<comment type="caution">
    <text evidence="2">The sequence shown here is derived from an EMBL/GenBank/DDBJ whole genome shotgun (WGS) entry which is preliminary data.</text>
</comment>
<accession>A0A6A3JNY0</accession>
<dbReference type="EMBL" id="QXGC01001013">
    <property type="protein sequence ID" value="KAE9213722.1"/>
    <property type="molecule type" value="Genomic_DNA"/>
</dbReference>
<protein>
    <recommendedName>
        <fullName evidence="8">OTU domain-containing protein</fullName>
    </recommendedName>
</protein>
<evidence type="ECO:0000313" key="3">
    <source>
        <dbReference type="EMBL" id="KAE9099300.1"/>
    </source>
</evidence>
<evidence type="ECO:0000313" key="5">
    <source>
        <dbReference type="Proteomes" id="UP000460718"/>
    </source>
</evidence>
<dbReference type="AlphaFoldDB" id="A0A6A3JNY0"/>
<evidence type="ECO:0000313" key="4">
    <source>
        <dbReference type="EMBL" id="KAE9213722.1"/>
    </source>
</evidence>
<evidence type="ECO:0000313" key="7">
    <source>
        <dbReference type="Proteomes" id="UP000488956"/>
    </source>
</evidence>
<proteinExistence type="predicted"/>
<evidence type="ECO:0008006" key="8">
    <source>
        <dbReference type="Google" id="ProtNLM"/>
    </source>
</evidence>
<evidence type="ECO:0000313" key="6">
    <source>
        <dbReference type="Proteomes" id="UP000476176"/>
    </source>
</evidence>
<feature type="compositionally biased region" description="Polar residues" evidence="1">
    <location>
        <begin position="368"/>
        <end position="378"/>
    </location>
</feature>